<protein>
    <submittedName>
        <fullName evidence="1">DUF718 domain-containing protein</fullName>
    </submittedName>
</protein>
<organism evidence="1 2">
    <name type="scientific">Fusarium pseudocircinatum</name>
    <dbReference type="NCBI Taxonomy" id="56676"/>
    <lineage>
        <taxon>Eukaryota</taxon>
        <taxon>Fungi</taxon>
        <taxon>Dikarya</taxon>
        <taxon>Ascomycota</taxon>
        <taxon>Pezizomycotina</taxon>
        <taxon>Sordariomycetes</taxon>
        <taxon>Hypocreomycetidae</taxon>
        <taxon>Hypocreales</taxon>
        <taxon>Nectriaceae</taxon>
        <taxon>Fusarium</taxon>
        <taxon>Fusarium fujikuroi species complex</taxon>
    </lineage>
</organism>
<gene>
    <name evidence="1" type="ORF">FPCIR_12254</name>
</gene>
<dbReference type="InterPro" id="IPR008000">
    <property type="entry name" value="Rham/fucose_mutarotase"/>
</dbReference>
<evidence type="ECO:0000313" key="2">
    <source>
        <dbReference type="Proteomes" id="UP000546213"/>
    </source>
</evidence>
<dbReference type="PANTHER" id="PTHR34389">
    <property type="entry name" value="L-RHAMNOSE MUTAROTASE"/>
    <property type="match status" value="1"/>
</dbReference>
<proteinExistence type="predicted"/>
<accession>A0A8H5KQS8</accession>
<dbReference type="OrthoDB" id="9981546at2759"/>
<dbReference type="Gene3D" id="3.30.70.100">
    <property type="match status" value="1"/>
</dbReference>
<name>A0A8H5KQS8_9HYPO</name>
<dbReference type="PANTHER" id="PTHR34389:SF2">
    <property type="entry name" value="L-RHAMNOSE MUTAROTASE"/>
    <property type="match status" value="1"/>
</dbReference>
<dbReference type="Proteomes" id="UP000546213">
    <property type="component" value="Unassembled WGS sequence"/>
</dbReference>
<keyword evidence="2" id="KW-1185">Reference proteome</keyword>
<dbReference type="SUPFAM" id="SSF54909">
    <property type="entry name" value="Dimeric alpha+beta barrel"/>
    <property type="match status" value="1"/>
</dbReference>
<evidence type="ECO:0000313" key="1">
    <source>
        <dbReference type="EMBL" id="KAF5577113.1"/>
    </source>
</evidence>
<dbReference type="AlphaFoldDB" id="A0A8H5KQS8"/>
<dbReference type="InterPro" id="IPR011008">
    <property type="entry name" value="Dimeric_a/b-barrel"/>
</dbReference>
<sequence length="200" mass="23260">MALVPSPLVIIREALEWVGGDTHEPFKSLRGIGDTITGPMPPFVRRHLTIDPLVVHIVPSSKRIHDNYTPVKMSGEPPRRFAQIIKLKPQHVAEYKQVHARVWPEVLAQNEQCNIREFQLRYRPADSIFYDDQSHYLFASFKYVGTDFARDMKIMAENPRVREWWKMTDAFQESLVPGAVSSESVEPSWWKPIEEVFYQP</sequence>
<dbReference type="Pfam" id="PF05336">
    <property type="entry name" value="rhaM"/>
    <property type="match status" value="1"/>
</dbReference>
<dbReference type="GO" id="GO:0016857">
    <property type="term" value="F:racemase and epimerase activity, acting on carbohydrates and derivatives"/>
    <property type="evidence" value="ECO:0007669"/>
    <property type="project" value="InterPro"/>
</dbReference>
<dbReference type="EMBL" id="JAAOAS010000394">
    <property type="protein sequence ID" value="KAF5577113.1"/>
    <property type="molecule type" value="Genomic_DNA"/>
</dbReference>
<comment type="caution">
    <text evidence="1">The sequence shown here is derived from an EMBL/GenBank/DDBJ whole genome shotgun (WGS) entry which is preliminary data.</text>
</comment>
<reference evidence="1 2" key="1">
    <citation type="submission" date="2020-05" db="EMBL/GenBank/DDBJ databases">
        <title>Identification and distribution of gene clusters putatively required for synthesis of sphingolipid metabolism inhibitors in phylogenetically diverse species of the filamentous fungus Fusarium.</title>
        <authorList>
            <person name="Kim H.-S."/>
            <person name="Busman M."/>
            <person name="Brown D.W."/>
            <person name="Divon H."/>
            <person name="Uhlig S."/>
            <person name="Proctor R.H."/>
        </authorList>
    </citation>
    <scope>NUCLEOTIDE SEQUENCE [LARGE SCALE GENOMIC DNA]</scope>
    <source>
        <strain evidence="1 2">NRRL 36939</strain>
    </source>
</reference>